<name>A0ABS4E2J9_9HYPH</name>
<feature type="domain" description="HTH marR-type" evidence="1">
    <location>
        <begin position="1"/>
        <end position="125"/>
    </location>
</feature>
<dbReference type="PANTHER" id="PTHR33164:SF95">
    <property type="entry name" value="TRANSCRIPTIONAL REGULATOR"/>
    <property type="match status" value="1"/>
</dbReference>
<dbReference type="PROSITE" id="PS50995">
    <property type="entry name" value="HTH_MARR_2"/>
    <property type="match status" value="1"/>
</dbReference>
<dbReference type="InterPro" id="IPR000835">
    <property type="entry name" value="HTH_MarR-typ"/>
</dbReference>
<dbReference type="InterPro" id="IPR036390">
    <property type="entry name" value="WH_DNA-bd_sf"/>
</dbReference>
<evidence type="ECO:0000259" key="1">
    <source>
        <dbReference type="PROSITE" id="PS50995"/>
    </source>
</evidence>
<dbReference type="SMART" id="SM00347">
    <property type="entry name" value="HTH_MARR"/>
    <property type="match status" value="1"/>
</dbReference>
<dbReference type="GO" id="GO:0003677">
    <property type="term" value="F:DNA binding"/>
    <property type="evidence" value="ECO:0007669"/>
    <property type="project" value="UniProtKB-KW"/>
</dbReference>
<accession>A0ABS4E2J9</accession>
<gene>
    <name evidence="2" type="ORF">J2Z17_003607</name>
</gene>
<sequence>MNQASVSMFIEETKAQGYDLTPVQYIALQAIGDRPGMDQATLANNLAHDRVTVGGVIERLMKKQLVRRRISPTDRRARELFLTDAGSIITEKLRPIVRHTQDLLLQGLDANEREAFMSLLRKATDAVNENSRAPLKVT</sequence>
<dbReference type="SUPFAM" id="SSF46785">
    <property type="entry name" value="Winged helix' DNA-binding domain"/>
    <property type="match status" value="1"/>
</dbReference>
<evidence type="ECO:0000313" key="3">
    <source>
        <dbReference type="Proteomes" id="UP000759443"/>
    </source>
</evidence>
<keyword evidence="2" id="KW-0238">DNA-binding</keyword>
<evidence type="ECO:0000313" key="2">
    <source>
        <dbReference type="EMBL" id="MBP1852152.1"/>
    </source>
</evidence>
<comment type="caution">
    <text evidence="2">The sequence shown here is derived from an EMBL/GenBank/DDBJ whole genome shotgun (WGS) entry which is preliminary data.</text>
</comment>
<dbReference type="InterPro" id="IPR039422">
    <property type="entry name" value="MarR/SlyA-like"/>
</dbReference>
<dbReference type="EMBL" id="JAGGJU010000010">
    <property type="protein sequence ID" value="MBP1852152.1"/>
    <property type="molecule type" value="Genomic_DNA"/>
</dbReference>
<dbReference type="Proteomes" id="UP000759443">
    <property type="component" value="Unassembled WGS sequence"/>
</dbReference>
<dbReference type="PRINTS" id="PR00598">
    <property type="entry name" value="HTHMARR"/>
</dbReference>
<dbReference type="InterPro" id="IPR036388">
    <property type="entry name" value="WH-like_DNA-bd_sf"/>
</dbReference>
<dbReference type="RefSeq" id="WP_245224195.1">
    <property type="nucleotide sequence ID" value="NZ_JAGGJU010000010.1"/>
</dbReference>
<organism evidence="2 3">
    <name type="scientific">Rhizobium halophytocola</name>
    <dbReference type="NCBI Taxonomy" id="735519"/>
    <lineage>
        <taxon>Bacteria</taxon>
        <taxon>Pseudomonadati</taxon>
        <taxon>Pseudomonadota</taxon>
        <taxon>Alphaproteobacteria</taxon>
        <taxon>Hyphomicrobiales</taxon>
        <taxon>Rhizobiaceae</taxon>
        <taxon>Rhizobium/Agrobacterium group</taxon>
        <taxon>Rhizobium</taxon>
    </lineage>
</organism>
<protein>
    <submittedName>
        <fullName evidence="2">DNA-binding MarR family transcriptional regulator</fullName>
    </submittedName>
</protein>
<dbReference type="PANTHER" id="PTHR33164">
    <property type="entry name" value="TRANSCRIPTIONAL REGULATOR, MARR FAMILY"/>
    <property type="match status" value="1"/>
</dbReference>
<dbReference type="Pfam" id="PF12802">
    <property type="entry name" value="MarR_2"/>
    <property type="match status" value="1"/>
</dbReference>
<keyword evidence="3" id="KW-1185">Reference proteome</keyword>
<reference evidence="2 3" key="1">
    <citation type="submission" date="2021-03" db="EMBL/GenBank/DDBJ databases">
        <title>Genomic Encyclopedia of Type Strains, Phase IV (KMG-IV): sequencing the most valuable type-strain genomes for metagenomic binning, comparative biology and taxonomic classification.</title>
        <authorList>
            <person name="Goeker M."/>
        </authorList>
    </citation>
    <scope>NUCLEOTIDE SEQUENCE [LARGE SCALE GENOMIC DNA]</scope>
    <source>
        <strain evidence="2 3">DSM 21600</strain>
    </source>
</reference>
<proteinExistence type="predicted"/>
<dbReference type="Gene3D" id="1.10.10.10">
    <property type="entry name" value="Winged helix-like DNA-binding domain superfamily/Winged helix DNA-binding domain"/>
    <property type="match status" value="1"/>
</dbReference>